<gene>
    <name evidence="1" type="ORF">JJQ90_15925</name>
</gene>
<dbReference type="Proteomes" id="UP000689967">
    <property type="component" value="Unassembled WGS sequence"/>
</dbReference>
<reference evidence="1 2" key="1">
    <citation type="submission" date="2021-01" db="EMBL/GenBank/DDBJ databases">
        <title>Roseomonas sp. nov, a bacterium isolated from an oil production mixture in Yumen Oilfield.</title>
        <authorList>
            <person name="Wu D."/>
        </authorList>
    </citation>
    <scope>NUCLEOTIDE SEQUENCE [LARGE SCALE GENOMIC DNA]</scope>
    <source>
        <strain evidence="1 2">ROY-5-3</strain>
    </source>
</reference>
<dbReference type="InterPro" id="IPR010865">
    <property type="entry name" value="DUF1499"/>
</dbReference>
<organism evidence="1 2">
    <name type="scientific">Falsiroseomonas oleicola</name>
    <dbReference type="NCBI Taxonomy" id="2801474"/>
    <lineage>
        <taxon>Bacteria</taxon>
        <taxon>Pseudomonadati</taxon>
        <taxon>Pseudomonadota</taxon>
        <taxon>Alphaproteobacteria</taxon>
        <taxon>Acetobacterales</taxon>
        <taxon>Roseomonadaceae</taxon>
        <taxon>Falsiroseomonas</taxon>
    </lineage>
</organism>
<proteinExistence type="predicted"/>
<protein>
    <submittedName>
        <fullName evidence="1">DUF1499 domain-containing protein</fullName>
    </submittedName>
</protein>
<name>A0ABS6H926_9PROT</name>
<evidence type="ECO:0000313" key="1">
    <source>
        <dbReference type="EMBL" id="MBU8545210.1"/>
    </source>
</evidence>
<dbReference type="RefSeq" id="WP_216877038.1">
    <property type="nucleotide sequence ID" value="NZ_JAERQM010000004.1"/>
</dbReference>
<dbReference type="Pfam" id="PF07386">
    <property type="entry name" value="DUF1499"/>
    <property type="match status" value="1"/>
</dbReference>
<comment type="caution">
    <text evidence="1">The sequence shown here is derived from an EMBL/GenBank/DDBJ whole genome shotgun (WGS) entry which is preliminary data.</text>
</comment>
<keyword evidence="2" id="KW-1185">Reference proteome</keyword>
<evidence type="ECO:0000313" key="2">
    <source>
        <dbReference type="Proteomes" id="UP000689967"/>
    </source>
</evidence>
<sequence length="154" mass="16837">MSTRLSMASLALLRGPGTAGLPPAEPVDFARLVLPASPNAALLAPPGVTSQPHVSLPLLAVSPEAAWAALRMLGEGQRRCWKMAEWPERRQVQWVDRTRLVGFPDLVNGQVVPLVGGSGVFLYSRSLLGYFDFGVNRRRLLAWRARLEEALRAV</sequence>
<dbReference type="EMBL" id="JAERQM010000004">
    <property type="protein sequence ID" value="MBU8545210.1"/>
    <property type="molecule type" value="Genomic_DNA"/>
</dbReference>
<accession>A0ABS6H926</accession>